<dbReference type="InterPro" id="IPR050109">
    <property type="entry name" value="HTH-type_TetR-like_transc_reg"/>
</dbReference>
<sequence length="237" mass="27063">MSKQSSLPWITPAGRETPARERLSVDAIVDAAYVVLNREGHEKLSMRAVAAELGVAVSSLYTHVANKDELIRQIWLRSFLASEVPEPTSDPEEWARRLRTWMHSIRDTLREHRDLARVSAGQHPFIPEALPQLERIIAFFRSVGLPEPIIAAAGDHMSTFIEGYVSEEQVWEERMRRLTPTERENVAESVAHYFGDLDPDDYPNLTDIGPTLMVHAEKDERFDRGIEILIRGFMSYL</sequence>
<keyword evidence="7" id="KW-1185">Reference proteome</keyword>
<dbReference type="GO" id="GO:0045892">
    <property type="term" value="P:negative regulation of DNA-templated transcription"/>
    <property type="evidence" value="ECO:0007669"/>
    <property type="project" value="InterPro"/>
</dbReference>
<dbReference type="SUPFAM" id="SSF46689">
    <property type="entry name" value="Homeodomain-like"/>
    <property type="match status" value="1"/>
</dbReference>
<dbReference type="AlphaFoldDB" id="A0A841FGS4"/>
<evidence type="ECO:0000259" key="5">
    <source>
        <dbReference type="PROSITE" id="PS50977"/>
    </source>
</evidence>
<evidence type="ECO:0000313" key="7">
    <source>
        <dbReference type="Proteomes" id="UP000548476"/>
    </source>
</evidence>
<dbReference type="GO" id="GO:0003700">
    <property type="term" value="F:DNA-binding transcription factor activity"/>
    <property type="evidence" value="ECO:0007669"/>
    <property type="project" value="TreeGrafter"/>
</dbReference>
<dbReference type="InterPro" id="IPR009057">
    <property type="entry name" value="Homeodomain-like_sf"/>
</dbReference>
<dbReference type="InterPro" id="IPR036271">
    <property type="entry name" value="Tet_transcr_reg_TetR-rel_C_sf"/>
</dbReference>
<organism evidence="6 7">
    <name type="scientific">Phytomonospora endophytica</name>
    <dbReference type="NCBI Taxonomy" id="714109"/>
    <lineage>
        <taxon>Bacteria</taxon>
        <taxon>Bacillati</taxon>
        <taxon>Actinomycetota</taxon>
        <taxon>Actinomycetes</taxon>
        <taxon>Micromonosporales</taxon>
        <taxon>Micromonosporaceae</taxon>
        <taxon>Phytomonospora</taxon>
    </lineage>
</organism>
<evidence type="ECO:0000256" key="2">
    <source>
        <dbReference type="ARBA" id="ARBA00023125"/>
    </source>
</evidence>
<evidence type="ECO:0000256" key="4">
    <source>
        <dbReference type="PROSITE-ProRule" id="PRU00335"/>
    </source>
</evidence>
<dbReference type="Pfam" id="PF02909">
    <property type="entry name" value="TetR_C_1"/>
    <property type="match status" value="1"/>
</dbReference>
<feature type="domain" description="HTH tetR-type" evidence="5">
    <location>
        <begin position="22"/>
        <end position="82"/>
    </location>
</feature>
<feature type="DNA-binding region" description="H-T-H motif" evidence="4">
    <location>
        <begin position="45"/>
        <end position="64"/>
    </location>
</feature>
<comment type="caution">
    <text evidence="6">The sequence shown here is derived from an EMBL/GenBank/DDBJ whole genome shotgun (WGS) entry which is preliminary data.</text>
</comment>
<reference evidence="6 7" key="1">
    <citation type="submission" date="2020-08" db="EMBL/GenBank/DDBJ databases">
        <title>Genomic Encyclopedia of Type Strains, Phase IV (KMG-IV): sequencing the most valuable type-strain genomes for metagenomic binning, comparative biology and taxonomic classification.</title>
        <authorList>
            <person name="Goeker M."/>
        </authorList>
    </citation>
    <scope>NUCLEOTIDE SEQUENCE [LARGE SCALE GENOMIC DNA]</scope>
    <source>
        <strain evidence="6 7">YIM 65646</strain>
    </source>
</reference>
<dbReference type="PANTHER" id="PTHR30055:SF151">
    <property type="entry name" value="TRANSCRIPTIONAL REGULATORY PROTEIN"/>
    <property type="match status" value="1"/>
</dbReference>
<dbReference type="Pfam" id="PF00440">
    <property type="entry name" value="TetR_N"/>
    <property type="match status" value="1"/>
</dbReference>
<dbReference type="PROSITE" id="PS50977">
    <property type="entry name" value="HTH_TETR_2"/>
    <property type="match status" value="1"/>
</dbReference>
<accession>A0A841FGS4</accession>
<dbReference type="Gene3D" id="1.10.357.10">
    <property type="entry name" value="Tetracycline Repressor, domain 2"/>
    <property type="match status" value="1"/>
</dbReference>
<protein>
    <submittedName>
        <fullName evidence="6">AcrR family transcriptional regulator</fullName>
    </submittedName>
</protein>
<evidence type="ECO:0000256" key="1">
    <source>
        <dbReference type="ARBA" id="ARBA00023015"/>
    </source>
</evidence>
<keyword evidence="3" id="KW-0804">Transcription</keyword>
<dbReference type="PANTHER" id="PTHR30055">
    <property type="entry name" value="HTH-TYPE TRANSCRIPTIONAL REGULATOR RUTR"/>
    <property type="match status" value="1"/>
</dbReference>
<dbReference type="SUPFAM" id="SSF48498">
    <property type="entry name" value="Tetracyclin repressor-like, C-terminal domain"/>
    <property type="match status" value="1"/>
</dbReference>
<dbReference type="PRINTS" id="PR00455">
    <property type="entry name" value="HTHTETR"/>
</dbReference>
<evidence type="ECO:0000313" key="6">
    <source>
        <dbReference type="EMBL" id="MBB6032297.1"/>
    </source>
</evidence>
<dbReference type="EMBL" id="JACHGT010000001">
    <property type="protein sequence ID" value="MBB6032297.1"/>
    <property type="molecule type" value="Genomic_DNA"/>
</dbReference>
<keyword evidence="1" id="KW-0805">Transcription regulation</keyword>
<proteinExistence type="predicted"/>
<name>A0A841FGS4_9ACTN</name>
<dbReference type="InterPro" id="IPR004111">
    <property type="entry name" value="Repressor_TetR_C"/>
</dbReference>
<dbReference type="InterPro" id="IPR001647">
    <property type="entry name" value="HTH_TetR"/>
</dbReference>
<evidence type="ECO:0000256" key="3">
    <source>
        <dbReference type="ARBA" id="ARBA00023163"/>
    </source>
</evidence>
<dbReference type="RefSeq" id="WP_184785213.1">
    <property type="nucleotide sequence ID" value="NZ_BONT01000063.1"/>
</dbReference>
<dbReference type="Proteomes" id="UP000548476">
    <property type="component" value="Unassembled WGS sequence"/>
</dbReference>
<gene>
    <name evidence="6" type="ORF">HNR73_000139</name>
</gene>
<keyword evidence="2 4" id="KW-0238">DNA-binding</keyword>
<dbReference type="GO" id="GO:0000976">
    <property type="term" value="F:transcription cis-regulatory region binding"/>
    <property type="evidence" value="ECO:0007669"/>
    <property type="project" value="TreeGrafter"/>
</dbReference>